<evidence type="ECO:0000256" key="3">
    <source>
        <dbReference type="ARBA" id="ARBA00022692"/>
    </source>
</evidence>
<keyword evidence="5" id="KW-0391">Immunity</keyword>
<keyword evidence="3 11" id="KW-0812">Transmembrane</keyword>
<dbReference type="PROSITE" id="PS50835">
    <property type="entry name" value="IG_LIKE"/>
    <property type="match status" value="1"/>
</dbReference>
<dbReference type="SUPFAM" id="SSF54452">
    <property type="entry name" value="MHC antigen-recognition domain"/>
    <property type="match status" value="1"/>
</dbReference>
<dbReference type="FunFam" id="2.60.40.10:FF:000204">
    <property type="entry name" value="Major histocompatibility complex, class I-related protein"/>
    <property type="match status" value="1"/>
</dbReference>
<dbReference type="GO" id="GO:0006955">
    <property type="term" value="P:immune response"/>
    <property type="evidence" value="ECO:0007669"/>
    <property type="project" value="TreeGrafter"/>
</dbReference>
<dbReference type="GO" id="GO:0002474">
    <property type="term" value="P:antigen processing and presentation of peptide antigen via MHC class I"/>
    <property type="evidence" value="ECO:0007669"/>
    <property type="project" value="UniProtKB-KW"/>
</dbReference>
<comment type="similarity">
    <text evidence="10">Belongs to the MHC class I family.</text>
</comment>
<evidence type="ECO:0000256" key="12">
    <source>
        <dbReference type="SAM" id="SignalP"/>
    </source>
</evidence>
<accession>A0A0F7CYH7</accession>
<evidence type="ECO:0000256" key="4">
    <source>
        <dbReference type="ARBA" id="ARBA00022729"/>
    </source>
</evidence>
<dbReference type="PRINTS" id="PR01638">
    <property type="entry name" value="MHCCLASSI"/>
</dbReference>
<dbReference type="Pfam" id="PF00129">
    <property type="entry name" value="MHC_I"/>
    <property type="match status" value="1"/>
</dbReference>
<evidence type="ECO:0000256" key="6">
    <source>
        <dbReference type="ARBA" id="ARBA00022989"/>
    </source>
</evidence>
<dbReference type="EMBL" id="KR336515">
    <property type="protein sequence ID" value="AKG62139.1"/>
    <property type="molecule type" value="Genomic_DNA"/>
</dbReference>
<keyword evidence="4 12" id="KW-0732">Signal</keyword>
<reference evidence="14" key="1">
    <citation type="journal article" date="2015" name="G3 (Bethesda)">
        <title>Major Histocompatibility Complex Genes Map to Two Chromosomes in an Evolutionarily Ancient Reptile, the Tuatara Sphenodon punctatus.</title>
        <authorList>
            <person name="Miller H.C."/>
            <person name="O'Meally D."/>
            <person name="Ezaz T."/>
            <person name="Amemiya C."/>
            <person name="Marshall-Graves J.A."/>
            <person name="Edwards S."/>
        </authorList>
    </citation>
    <scope>NUCLEOTIDE SEQUENCE</scope>
</reference>
<evidence type="ECO:0000313" key="14">
    <source>
        <dbReference type="EMBL" id="AKG62139.1"/>
    </source>
</evidence>
<dbReference type="InterPro" id="IPR007110">
    <property type="entry name" value="Ig-like_dom"/>
</dbReference>
<dbReference type="InterPro" id="IPR036179">
    <property type="entry name" value="Ig-like_dom_sf"/>
</dbReference>
<dbReference type="GO" id="GO:0009897">
    <property type="term" value="C:external side of plasma membrane"/>
    <property type="evidence" value="ECO:0007669"/>
    <property type="project" value="TreeGrafter"/>
</dbReference>
<dbReference type="InterPro" id="IPR013783">
    <property type="entry name" value="Ig-like_fold"/>
</dbReference>
<comment type="subcellular location">
    <subcellularLocation>
        <location evidence="1">Membrane</location>
        <topology evidence="1">Single-pass type I membrane protein</topology>
    </subcellularLocation>
</comment>
<dbReference type="PANTHER" id="PTHR16675:SF242">
    <property type="entry name" value="MAJOR HISTOCOMPATIBILITY COMPLEX CLASS I-RELATED GENE PROTEIN"/>
    <property type="match status" value="1"/>
</dbReference>
<gene>
    <name evidence="14" type="primary">SppuUD</name>
</gene>
<feature type="signal peptide" evidence="12">
    <location>
        <begin position="1"/>
        <end position="22"/>
    </location>
</feature>
<evidence type="ECO:0000256" key="1">
    <source>
        <dbReference type="ARBA" id="ARBA00004479"/>
    </source>
</evidence>
<keyword evidence="9" id="KW-0325">Glycoprotein</keyword>
<evidence type="ECO:0000256" key="8">
    <source>
        <dbReference type="ARBA" id="ARBA00023157"/>
    </source>
</evidence>
<dbReference type="Gene3D" id="3.30.500.10">
    <property type="entry name" value="MHC class I-like antigen recognition-like"/>
    <property type="match status" value="1"/>
</dbReference>
<sequence length="373" mass="42309">MGMWEATLLLLQLGVIVAPQEAGSRSHTLQYFQTAISEPCPGLPEFTVQGYVDGELFLDYDAEAQQMRPHAPWMQELEPGFWKRENHVHKVRQACFRSKVRSHMHLYNQSRGFHIFQYAYGCEIRENGTTGGFRQLGFDGEDFLVYDVAAYVWAAPAREAQVTQRGWNGDPIALQYYRNFLEEECIQALQRYLARRRERPQRREPPAMRVTARDSTAGGATLSCRAYGFYPREIALTWLRSGIPSRPRSYSANIVPNADGTYHAWATVDVANPKERELYRCYVEHESLSEPLIVSWESDTQSLLIPTLAAAVTVCGLVAVIAGGIWKKMQSGLSSRGEWDQNSCAKIQPRFWGQCGTEVNILRGNGIRHLPSI</sequence>
<protein>
    <submittedName>
        <fullName evidence="14">MHC class I antigen</fullName>
    </submittedName>
</protein>
<proteinExistence type="inferred from homology"/>
<dbReference type="InterPro" id="IPR003597">
    <property type="entry name" value="Ig_C1-set"/>
</dbReference>
<dbReference type="PANTHER" id="PTHR16675">
    <property type="entry name" value="MHC CLASS I-RELATED"/>
    <property type="match status" value="1"/>
</dbReference>
<dbReference type="GO" id="GO:0005615">
    <property type="term" value="C:extracellular space"/>
    <property type="evidence" value="ECO:0007669"/>
    <property type="project" value="TreeGrafter"/>
</dbReference>
<name>A0A0F7CYH7_SPHPU</name>
<evidence type="ECO:0000256" key="7">
    <source>
        <dbReference type="ARBA" id="ARBA00023136"/>
    </source>
</evidence>
<evidence type="ECO:0000259" key="13">
    <source>
        <dbReference type="PROSITE" id="PS50835"/>
    </source>
</evidence>
<feature type="chain" id="PRO_5002514153" evidence="12">
    <location>
        <begin position="23"/>
        <end position="373"/>
    </location>
</feature>
<dbReference type="SMART" id="SM00407">
    <property type="entry name" value="IGc1"/>
    <property type="match status" value="1"/>
</dbReference>
<dbReference type="AlphaFoldDB" id="A0A0F7CYH7"/>
<keyword evidence="6 11" id="KW-1133">Transmembrane helix</keyword>
<keyword evidence="2" id="KW-0490">MHC I</keyword>
<evidence type="ECO:0000256" key="5">
    <source>
        <dbReference type="ARBA" id="ARBA00022859"/>
    </source>
</evidence>
<dbReference type="SUPFAM" id="SSF48726">
    <property type="entry name" value="Immunoglobulin"/>
    <property type="match status" value="1"/>
</dbReference>
<dbReference type="InterPro" id="IPR011162">
    <property type="entry name" value="MHC_I/II-like_Ag-recog"/>
</dbReference>
<feature type="transmembrane region" description="Helical" evidence="11">
    <location>
        <begin position="303"/>
        <end position="326"/>
    </location>
</feature>
<dbReference type="GO" id="GO:0042612">
    <property type="term" value="C:MHC class I protein complex"/>
    <property type="evidence" value="ECO:0007669"/>
    <property type="project" value="UniProtKB-KW"/>
</dbReference>
<evidence type="ECO:0000256" key="9">
    <source>
        <dbReference type="ARBA" id="ARBA00023180"/>
    </source>
</evidence>
<dbReference type="InterPro" id="IPR003006">
    <property type="entry name" value="Ig/MHC_CS"/>
</dbReference>
<dbReference type="Pfam" id="PF07654">
    <property type="entry name" value="C1-set"/>
    <property type="match status" value="1"/>
</dbReference>
<organism evidence="14">
    <name type="scientific">Sphenodon punctatus</name>
    <name type="common">Tuatara</name>
    <name type="synonym">Hatteria punctata</name>
    <dbReference type="NCBI Taxonomy" id="8508"/>
    <lineage>
        <taxon>Eukaryota</taxon>
        <taxon>Metazoa</taxon>
        <taxon>Chordata</taxon>
        <taxon>Craniata</taxon>
        <taxon>Vertebrata</taxon>
        <taxon>Euteleostomi</taxon>
        <taxon>Lepidosauria</taxon>
        <taxon>Sphenodontia</taxon>
        <taxon>Sphenodontidae</taxon>
        <taxon>Sphenodon</taxon>
    </lineage>
</organism>
<dbReference type="InterPro" id="IPR011161">
    <property type="entry name" value="MHC_I-like_Ag-recog"/>
</dbReference>
<feature type="domain" description="Ig-like" evidence="13">
    <location>
        <begin position="200"/>
        <end position="295"/>
    </location>
</feature>
<evidence type="ECO:0000256" key="10">
    <source>
        <dbReference type="RuleBase" id="RU004439"/>
    </source>
</evidence>
<keyword evidence="8" id="KW-1015">Disulfide bond</keyword>
<keyword evidence="7 11" id="KW-0472">Membrane</keyword>
<dbReference type="Gene3D" id="2.60.40.10">
    <property type="entry name" value="Immunoglobulins"/>
    <property type="match status" value="1"/>
</dbReference>
<evidence type="ECO:0000256" key="2">
    <source>
        <dbReference type="ARBA" id="ARBA00022451"/>
    </source>
</evidence>
<dbReference type="InterPro" id="IPR037055">
    <property type="entry name" value="MHC_I-like_Ag-recog_sf"/>
</dbReference>
<dbReference type="PROSITE" id="PS00290">
    <property type="entry name" value="IG_MHC"/>
    <property type="match status" value="1"/>
</dbReference>
<dbReference type="FunFam" id="3.30.500.10:FF:000001">
    <property type="entry name" value="H-2 class I histocompatibility antigen, alpha chain"/>
    <property type="match status" value="1"/>
</dbReference>
<dbReference type="InterPro" id="IPR001039">
    <property type="entry name" value="MHC_I_a_a1/a2"/>
</dbReference>
<dbReference type="InterPro" id="IPR050208">
    <property type="entry name" value="MHC_class-I_related"/>
</dbReference>
<evidence type="ECO:0000256" key="11">
    <source>
        <dbReference type="SAM" id="Phobius"/>
    </source>
</evidence>